<feature type="signal peptide" evidence="1">
    <location>
        <begin position="1"/>
        <end position="25"/>
    </location>
</feature>
<dbReference type="AlphaFoldDB" id="A0ABD2IH69"/>
<gene>
    <name evidence="2" type="ORF">niasHT_039680</name>
</gene>
<comment type="caution">
    <text evidence="2">The sequence shown here is derived from an EMBL/GenBank/DDBJ whole genome shotgun (WGS) entry which is preliminary data.</text>
</comment>
<dbReference type="Proteomes" id="UP001620626">
    <property type="component" value="Unassembled WGS sequence"/>
</dbReference>
<keyword evidence="1" id="KW-0732">Signal</keyword>
<name>A0ABD2IH69_9BILA</name>
<feature type="chain" id="PRO_5044841409" evidence="1">
    <location>
        <begin position="26"/>
        <end position="84"/>
    </location>
</feature>
<evidence type="ECO:0000313" key="3">
    <source>
        <dbReference type="Proteomes" id="UP001620626"/>
    </source>
</evidence>
<protein>
    <submittedName>
        <fullName evidence="2">Uncharacterized protein</fullName>
    </submittedName>
</protein>
<dbReference type="EMBL" id="JBICBT010001240">
    <property type="protein sequence ID" value="KAL3076900.1"/>
    <property type="molecule type" value="Genomic_DNA"/>
</dbReference>
<reference evidence="2 3" key="1">
    <citation type="submission" date="2024-10" db="EMBL/GenBank/DDBJ databases">
        <authorList>
            <person name="Kim D."/>
        </authorList>
    </citation>
    <scope>NUCLEOTIDE SEQUENCE [LARGE SCALE GENOMIC DNA]</scope>
    <source>
        <strain evidence="2">BH-2024</strain>
    </source>
</reference>
<organism evidence="2 3">
    <name type="scientific">Heterodera trifolii</name>
    <dbReference type="NCBI Taxonomy" id="157864"/>
    <lineage>
        <taxon>Eukaryota</taxon>
        <taxon>Metazoa</taxon>
        <taxon>Ecdysozoa</taxon>
        <taxon>Nematoda</taxon>
        <taxon>Chromadorea</taxon>
        <taxon>Rhabditida</taxon>
        <taxon>Tylenchina</taxon>
        <taxon>Tylenchomorpha</taxon>
        <taxon>Tylenchoidea</taxon>
        <taxon>Heteroderidae</taxon>
        <taxon>Heteroderinae</taxon>
        <taxon>Heterodera</taxon>
    </lineage>
</organism>
<evidence type="ECO:0000256" key="1">
    <source>
        <dbReference type="SAM" id="SignalP"/>
    </source>
</evidence>
<keyword evidence="3" id="KW-1185">Reference proteome</keyword>
<evidence type="ECO:0000313" key="2">
    <source>
        <dbReference type="EMBL" id="KAL3076900.1"/>
    </source>
</evidence>
<sequence length="84" mass="8091">MSKSIVCLCLLSIVLLMFCVQGTDGFMFGNNMFGGGGCGCSACCSPPPPPPPCYSCCPSCGGGGGGGGGLGGLSSLFGGLGKKK</sequence>
<accession>A0ABD2IH69</accession>
<proteinExistence type="predicted"/>